<dbReference type="PROSITE" id="PS51915">
    <property type="entry name" value="ZAD"/>
    <property type="match status" value="1"/>
</dbReference>
<feature type="compositionally biased region" description="Polar residues" evidence="2">
    <location>
        <begin position="338"/>
        <end position="353"/>
    </location>
</feature>
<dbReference type="SUPFAM" id="SSF57716">
    <property type="entry name" value="Glucocorticoid receptor-like (DNA-binding domain)"/>
    <property type="match status" value="1"/>
</dbReference>
<feature type="region of interest" description="Disordered" evidence="2">
    <location>
        <begin position="147"/>
        <end position="176"/>
    </location>
</feature>
<dbReference type="GO" id="GO:0008270">
    <property type="term" value="F:zinc ion binding"/>
    <property type="evidence" value="ECO:0007669"/>
    <property type="project" value="UniProtKB-UniRule"/>
</dbReference>
<feature type="binding site" evidence="1">
    <location>
        <position position="289"/>
    </location>
    <ligand>
        <name>Zn(2+)</name>
        <dbReference type="ChEBI" id="CHEBI:29105"/>
    </ligand>
</feature>
<feature type="non-terminal residue" evidence="4">
    <location>
        <position position="1"/>
    </location>
</feature>
<dbReference type="Pfam" id="PF07776">
    <property type="entry name" value="zf-AD"/>
    <property type="match status" value="1"/>
</dbReference>
<sequence>CPTSPLCSRTRATTMKLIVKSKQEDEYEIIIHPDDTFSDIQNRLFESKRVVADLEKLAVPNKPFSLSANVINYFGFENKSNLANVVETQCSSDSMVHYIPEQSDGLETNEDDVSMDDLIKEDDRENVWPELDLTQNYELDYKDSKEQDSFTMEEGGEAFKTEDFHNEEEENKNSGSEDLKIIAQISGESEGGAITTKDVKVEAEHQIAEEGGEEGISKNGQPNLENISFPDDLLSEPMPLCRLCAQICDEDLTYVYDVISSDGTTLADKINACLPITVSLRDNLPKQVCSECLISLDFSFMFSQSVTSAEETLHTLQLSTKEENMNCPLCCEGNMATVTDPDSNETQDGSDPNLTVDERPTVPPHPHSPSVDVPTGEIKTRKRPKKSDDYSSLDESALILED</sequence>
<evidence type="ECO:0000259" key="3">
    <source>
        <dbReference type="PROSITE" id="PS51915"/>
    </source>
</evidence>
<accession>A0A1B6KX07</accession>
<gene>
    <name evidence="4" type="ORF">g.30143</name>
</gene>
<reference evidence="4" key="1">
    <citation type="submission" date="2015-11" db="EMBL/GenBank/DDBJ databases">
        <title>De novo transcriptome assembly of four potential Pierce s Disease insect vectors from Arizona vineyards.</title>
        <authorList>
            <person name="Tassone E.E."/>
        </authorList>
    </citation>
    <scope>NUCLEOTIDE SEQUENCE</scope>
</reference>
<dbReference type="SMART" id="SM00868">
    <property type="entry name" value="zf-AD"/>
    <property type="match status" value="1"/>
</dbReference>
<organism evidence="4">
    <name type="scientific">Graphocephala atropunctata</name>
    <dbReference type="NCBI Taxonomy" id="36148"/>
    <lineage>
        <taxon>Eukaryota</taxon>
        <taxon>Metazoa</taxon>
        <taxon>Ecdysozoa</taxon>
        <taxon>Arthropoda</taxon>
        <taxon>Hexapoda</taxon>
        <taxon>Insecta</taxon>
        <taxon>Pterygota</taxon>
        <taxon>Neoptera</taxon>
        <taxon>Paraneoptera</taxon>
        <taxon>Hemiptera</taxon>
        <taxon>Auchenorrhyncha</taxon>
        <taxon>Membracoidea</taxon>
        <taxon>Cicadellidae</taxon>
        <taxon>Cicadellinae</taxon>
        <taxon>Cicadellini</taxon>
        <taxon>Graphocephala</taxon>
    </lineage>
</organism>
<dbReference type="AlphaFoldDB" id="A0A1B6KX07"/>
<evidence type="ECO:0000256" key="1">
    <source>
        <dbReference type="PROSITE-ProRule" id="PRU01263"/>
    </source>
</evidence>
<feature type="region of interest" description="Disordered" evidence="2">
    <location>
        <begin position="338"/>
        <end position="402"/>
    </location>
</feature>
<evidence type="ECO:0000313" key="4">
    <source>
        <dbReference type="EMBL" id="JAT15986.1"/>
    </source>
</evidence>
<proteinExistence type="predicted"/>
<dbReference type="Gene3D" id="3.40.1800.20">
    <property type="match status" value="1"/>
</dbReference>
<dbReference type="InterPro" id="IPR012934">
    <property type="entry name" value="Znf_AD"/>
</dbReference>
<dbReference type="GO" id="GO:0005634">
    <property type="term" value="C:nucleus"/>
    <property type="evidence" value="ECO:0007669"/>
    <property type="project" value="InterPro"/>
</dbReference>
<name>A0A1B6KX07_9HEMI</name>
<feature type="binding site" evidence="1">
    <location>
        <position position="292"/>
    </location>
    <ligand>
        <name>Zn(2+)</name>
        <dbReference type="ChEBI" id="CHEBI:29105"/>
    </ligand>
</feature>
<keyword evidence="1" id="KW-0479">Metal-binding</keyword>
<feature type="binding site" evidence="1">
    <location>
        <position position="241"/>
    </location>
    <ligand>
        <name>Zn(2+)</name>
        <dbReference type="ChEBI" id="CHEBI:29105"/>
    </ligand>
</feature>
<dbReference type="EMBL" id="GEBQ01023991">
    <property type="protein sequence ID" value="JAT15986.1"/>
    <property type="molecule type" value="Transcribed_RNA"/>
</dbReference>
<protein>
    <recommendedName>
        <fullName evidence="3">ZAD domain-containing protein</fullName>
    </recommendedName>
</protein>
<keyword evidence="1" id="KW-0863">Zinc-finger</keyword>
<feature type="domain" description="ZAD" evidence="3">
    <location>
        <begin position="239"/>
        <end position="316"/>
    </location>
</feature>
<evidence type="ECO:0000256" key="2">
    <source>
        <dbReference type="SAM" id="MobiDB-lite"/>
    </source>
</evidence>
<keyword evidence="1" id="KW-0862">Zinc</keyword>
<feature type="non-terminal residue" evidence="4">
    <location>
        <position position="402"/>
    </location>
</feature>
<feature type="binding site" evidence="1">
    <location>
        <position position="244"/>
    </location>
    <ligand>
        <name>Zn(2+)</name>
        <dbReference type="ChEBI" id="CHEBI:29105"/>
    </ligand>
</feature>